<comment type="caution">
    <text evidence="1">The sequence shown here is derived from an EMBL/GenBank/DDBJ whole genome shotgun (WGS) entry which is preliminary data.</text>
</comment>
<sequence>MPPPRIHLTIDTPLLSLPSHDTLVLSRRVNGAFTTALAVASLNPPSSPSPSTNTTPLTPPLYTHNIFSWSNAFRVAISHRAGSAAAPTPLTASLTNAVDISHGETARFARNVLLPPSSAATPTTTALANNMRELSLSPASGSSSSSSLGSAGGGRGAGGGACVFSVADVPPGCRVEVMQVVTGQGGAARVWQSEEVGLGRVVEVCVEEQFVLYWTERQVALGGRVVVSEHEGFRRNIGEHDDVVFVRYGFATPNQPKGNEMPGWYEQSAGCMMVDDSAYSLVRVAV</sequence>
<dbReference type="AlphaFoldDB" id="A0AAN6MMY2"/>
<protein>
    <submittedName>
        <fullName evidence="1">Uncharacterized protein</fullName>
    </submittedName>
</protein>
<evidence type="ECO:0000313" key="2">
    <source>
        <dbReference type="Proteomes" id="UP001303889"/>
    </source>
</evidence>
<accession>A0AAN6MMY2</accession>
<gene>
    <name evidence="1" type="ORF">C8A05DRAFT_33015</name>
</gene>
<keyword evidence="2" id="KW-1185">Reference proteome</keyword>
<organism evidence="1 2">
    <name type="scientific">Staphylotrichum tortipilum</name>
    <dbReference type="NCBI Taxonomy" id="2831512"/>
    <lineage>
        <taxon>Eukaryota</taxon>
        <taxon>Fungi</taxon>
        <taxon>Dikarya</taxon>
        <taxon>Ascomycota</taxon>
        <taxon>Pezizomycotina</taxon>
        <taxon>Sordariomycetes</taxon>
        <taxon>Sordariomycetidae</taxon>
        <taxon>Sordariales</taxon>
        <taxon>Chaetomiaceae</taxon>
        <taxon>Staphylotrichum</taxon>
    </lineage>
</organism>
<dbReference type="EMBL" id="MU855459">
    <property type="protein sequence ID" value="KAK3903266.1"/>
    <property type="molecule type" value="Genomic_DNA"/>
</dbReference>
<dbReference type="Proteomes" id="UP001303889">
    <property type="component" value="Unassembled WGS sequence"/>
</dbReference>
<name>A0AAN6MMY2_9PEZI</name>
<proteinExistence type="predicted"/>
<reference evidence="1" key="1">
    <citation type="journal article" date="2023" name="Mol. Phylogenet. Evol.">
        <title>Genome-scale phylogeny and comparative genomics of the fungal order Sordariales.</title>
        <authorList>
            <person name="Hensen N."/>
            <person name="Bonometti L."/>
            <person name="Westerberg I."/>
            <person name="Brannstrom I.O."/>
            <person name="Guillou S."/>
            <person name="Cros-Aarteil S."/>
            <person name="Calhoun S."/>
            <person name="Haridas S."/>
            <person name="Kuo A."/>
            <person name="Mondo S."/>
            <person name="Pangilinan J."/>
            <person name="Riley R."/>
            <person name="LaButti K."/>
            <person name="Andreopoulos B."/>
            <person name="Lipzen A."/>
            <person name="Chen C."/>
            <person name="Yan M."/>
            <person name="Daum C."/>
            <person name="Ng V."/>
            <person name="Clum A."/>
            <person name="Steindorff A."/>
            <person name="Ohm R.A."/>
            <person name="Martin F."/>
            <person name="Silar P."/>
            <person name="Natvig D.O."/>
            <person name="Lalanne C."/>
            <person name="Gautier V."/>
            <person name="Ament-Velasquez S.L."/>
            <person name="Kruys A."/>
            <person name="Hutchinson M.I."/>
            <person name="Powell A.J."/>
            <person name="Barry K."/>
            <person name="Miller A.N."/>
            <person name="Grigoriev I.V."/>
            <person name="Debuchy R."/>
            <person name="Gladieux P."/>
            <person name="Hiltunen Thoren M."/>
            <person name="Johannesson H."/>
        </authorList>
    </citation>
    <scope>NUCLEOTIDE SEQUENCE</scope>
    <source>
        <strain evidence="1">CBS 103.79</strain>
    </source>
</reference>
<evidence type="ECO:0000313" key="1">
    <source>
        <dbReference type="EMBL" id="KAK3903266.1"/>
    </source>
</evidence>
<reference evidence="1" key="2">
    <citation type="submission" date="2023-05" db="EMBL/GenBank/DDBJ databases">
        <authorList>
            <consortium name="Lawrence Berkeley National Laboratory"/>
            <person name="Steindorff A."/>
            <person name="Hensen N."/>
            <person name="Bonometti L."/>
            <person name="Westerberg I."/>
            <person name="Brannstrom I.O."/>
            <person name="Guillou S."/>
            <person name="Cros-Aarteil S."/>
            <person name="Calhoun S."/>
            <person name="Haridas S."/>
            <person name="Kuo A."/>
            <person name="Mondo S."/>
            <person name="Pangilinan J."/>
            <person name="Riley R."/>
            <person name="Labutti K."/>
            <person name="Andreopoulos B."/>
            <person name="Lipzen A."/>
            <person name="Chen C."/>
            <person name="Yanf M."/>
            <person name="Daum C."/>
            <person name="Ng V."/>
            <person name="Clum A."/>
            <person name="Ohm R."/>
            <person name="Martin F."/>
            <person name="Silar P."/>
            <person name="Natvig D."/>
            <person name="Lalanne C."/>
            <person name="Gautier V."/>
            <person name="Ament-Velasquez S.L."/>
            <person name="Kruys A."/>
            <person name="Hutchinson M.I."/>
            <person name="Powell A.J."/>
            <person name="Barry K."/>
            <person name="Miller A.N."/>
            <person name="Grigoriev I.V."/>
            <person name="Debuchy R."/>
            <person name="Gladieux P."/>
            <person name="Thoren M.H."/>
            <person name="Johannesson H."/>
        </authorList>
    </citation>
    <scope>NUCLEOTIDE SEQUENCE</scope>
    <source>
        <strain evidence="1">CBS 103.79</strain>
    </source>
</reference>